<keyword evidence="8" id="KW-0813">Transport</keyword>
<dbReference type="AlphaFoldDB" id="T0GLM8"/>
<dbReference type="Pfam" id="PF01618">
    <property type="entry name" value="MotA_ExbB"/>
    <property type="match status" value="1"/>
</dbReference>
<evidence type="ECO:0000313" key="12">
    <source>
        <dbReference type="Proteomes" id="UP000015525"/>
    </source>
</evidence>
<dbReference type="Pfam" id="PF10102">
    <property type="entry name" value="DUF2341"/>
    <property type="match status" value="1"/>
</dbReference>
<keyword evidence="3 9" id="KW-0812">Transmembrane</keyword>
<evidence type="ECO:0000256" key="2">
    <source>
        <dbReference type="ARBA" id="ARBA00022475"/>
    </source>
</evidence>
<dbReference type="PANTHER" id="PTHR30625:SF3">
    <property type="entry name" value="TOL-PAL SYSTEM PROTEIN TOLQ"/>
    <property type="match status" value="1"/>
</dbReference>
<sequence>MCLMVPSAASAQSWWNDDWGYRQEIALNADGAVGDEVENAPVLVRLHAGNVDFTRLKDDGSDLRFTTSNGTPLDFHLERFDRQAEIAFVWVKLPQISAERQLIYAYYGNGEAAGAFSAADTYDGEQSLVVHFADGASPRDQTANANTIGNFTAQLIPEGIVAGGARFDAESRMEVAASQSLAVPADGAMTVSAWIKPGNQLPAEAAIYTKQGEGASRMVIGLRGGTPFVSVNGAEAVAQAPLSSGTWAHLAVTAGEGVVRLYVDGAEVAQLAAQLPALNGLEIVGANGELPGFMGDFDELWRANAARSADFIALAAKSQGRDASIVQPSGEAQQADSESHNYLGILFGALTLDAWIVIGILAVMLVIAVAVMATKTMLLAQVEKANTAFRDRFRRATADAGMHDGIVNNEHLSWDAGSTLGRLFETGRDETRQRLAEGRRSSRDNFALAPQSVAAIRAAMDASLAREGQRLNARLVLLTIAISGGPFLGLLGTVIGVMITFASVAAAGEVNINAIAPGIAAALLATVAGLAVAIPALFGYNWLQSRIEKIETDNLVFVDELEKRIAETYRPTLAANAA</sequence>
<keyword evidence="7" id="KW-1015">Disulfide bond</keyword>
<evidence type="ECO:0000256" key="6">
    <source>
        <dbReference type="ARBA" id="ARBA00023136"/>
    </source>
</evidence>
<keyword evidence="2" id="KW-1003">Cell membrane</keyword>
<dbReference type="PATRIC" id="fig|1329909.3.peg.3407"/>
<evidence type="ECO:0000256" key="1">
    <source>
        <dbReference type="ARBA" id="ARBA00004651"/>
    </source>
</evidence>
<comment type="subcellular location">
    <subcellularLocation>
        <location evidence="1">Cell membrane</location>
        <topology evidence="1">Multi-pass membrane protein</topology>
    </subcellularLocation>
    <subcellularLocation>
        <location evidence="8">Membrane</location>
        <topology evidence="8">Multi-pass membrane protein</topology>
    </subcellularLocation>
</comment>
<dbReference type="GO" id="GO:0017038">
    <property type="term" value="P:protein import"/>
    <property type="evidence" value="ECO:0007669"/>
    <property type="project" value="TreeGrafter"/>
</dbReference>
<evidence type="ECO:0000259" key="10">
    <source>
        <dbReference type="SMART" id="SM00560"/>
    </source>
</evidence>
<feature type="transmembrane region" description="Helical" evidence="9">
    <location>
        <begin position="514"/>
        <end position="540"/>
    </location>
</feature>
<keyword evidence="12" id="KW-1185">Reference proteome</keyword>
<dbReference type="InterPro" id="IPR002898">
    <property type="entry name" value="MotA_ExbB_proton_chnl"/>
</dbReference>
<organism evidence="11 12">
    <name type="scientific">Sphingobium quisquiliarum P25</name>
    <dbReference type="NCBI Taxonomy" id="1329909"/>
    <lineage>
        <taxon>Bacteria</taxon>
        <taxon>Pseudomonadati</taxon>
        <taxon>Pseudomonadota</taxon>
        <taxon>Alphaproteobacteria</taxon>
        <taxon>Sphingomonadales</taxon>
        <taxon>Sphingomonadaceae</taxon>
        <taxon>Sphingobium</taxon>
    </lineage>
</organism>
<keyword evidence="4" id="KW-0732">Signal</keyword>
<dbReference type="InterPro" id="IPR006558">
    <property type="entry name" value="LamG-like"/>
</dbReference>
<proteinExistence type="inferred from homology"/>
<accession>T0GLM8</accession>
<dbReference type="PANTHER" id="PTHR30625">
    <property type="entry name" value="PROTEIN TOLQ"/>
    <property type="match status" value="1"/>
</dbReference>
<evidence type="ECO:0000256" key="4">
    <source>
        <dbReference type="ARBA" id="ARBA00022729"/>
    </source>
</evidence>
<evidence type="ECO:0000256" key="8">
    <source>
        <dbReference type="RuleBase" id="RU004057"/>
    </source>
</evidence>
<evidence type="ECO:0000256" key="5">
    <source>
        <dbReference type="ARBA" id="ARBA00022989"/>
    </source>
</evidence>
<comment type="caution">
    <text evidence="11">The sequence shown here is derived from an EMBL/GenBank/DDBJ whole genome shotgun (WGS) entry which is preliminary data.</text>
</comment>
<dbReference type="GO" id="GO:0005886">
    <property type="term" value="C:plasma membrane"/>
    <property type="evidence" value="ECO:0007669"/>
    <property type="project" value="UniProtKB-SubCell"/>
</dbReference>
<reference evidence="11 12" key="1">
    <citation type="journal article" date="2013" name="Genome Announc.">
        <title>Draft Genome Sequence of Sphingobium quisquiliarum Strain P25T, a Novel Hexachlorocyclohexane (HCH)-Degrading Bacterium Isolated from an HCH Dumpsite.</title>
        <authorList>
            <person name="Kumar Singh A."/>
            <person name="Sangwan N."/>
            <person name="Sharma A."/>
            <person name="Gupta V."/>
            <person name="Khurana J.P."/>
            <person name="Lal R."/>
        </authorList>
    </citation>
    <scope>NUCLEOTIDE SEQUENCE [LARGE SCALE GENOMIC DNA]</scope>
    <source>
        <strain evidence="11 12">P25</strain>
    </source>
</reference>
<dbReference type="EMBL" id="ATHO01000153">
    <property type="protein sequence ID" value="EQB01607.1"/>
    <property type="molecule type" value="Genomic_DNA"/>
</dbReference>
<dbReference type="InterPro" id="IPR018765">
    <property type="entry name" value="DUF2341"/>
</dbReference>
<keyword evidence="8" id="KW-0653">Protein transport</keyword>
<feature type="transmembrane region" description="Helical" evidence="9">
    <location>
        <begin position="475"/>
        <end position="502"/>
    </location>
</feature>
<dbReference type="SUPFAM" id="SSF49899">
    <property type="entry name" value="Concanavalin A-like lectins/glucanases"/>
    <property type="match status" value="1"/>
</dbReference>
<gene>
    <name evidence="11" type="ORF">L288_17710</name>
</gene>
<comment type="similarity">
    <text evidence="8">Belongs to the exbB/tolQ family.</text>
</comment>
<protein>
    <recommendedName>
        <fullName evidence="10">LamG-like jellyroll fold domain-containing protein</fullName>
    </recommendedName>
</protein>
<feature type="domain" description="LamG-like jellyroll fold" evidence="10">
    <location>
        <begin position="187"/>
        <end position="310"/>
    </location>
</feature>
<dbReference type="Gene3D" id="2.60.120.200">
    <property type="match status" value="1"/>
</dbReference>
<feature type="transmembrane region" description="Helical" evidence="9">
    <location>
        <begin position="342"/>
        <end position="371"/>
    </location>
</feature>
<dbReference type="SMART" id="SM00560">
    <property type="entry name" value="LamGL"/>
    <property type="match status" value="1"/>
</dbReference>
<name>T0GLM8_9SPHN</name>
<dbReference type="InterPro" id="IPR050790">
    <property type="entry name" value="ExbB/TolQ_transport"/>
</dbReference>
<dbReference type="Pfam" id="PF13385">
    <property type="entry name" value="Laminin_G_3"/>
    <property type="match status" value="1"/>
</dbReference>
<keyword evidence="5 9" id="KW-1133">Transmembrane helix</keyword>
<evidence type="ECO:0000313" key="11">
    <source>
        <dbReference type="EMBL" id="EQB01607.1"/>
    </source>
</evidence>
<dbReference type="Proteomes" id="UP000015525">
    <property type="component" value="Unassembled WGS sequence"/>
</dbReference>
<evidence type="ECO:0000256" key="9">
    <source>
        <dbReference type="SAM" id="Phobius"/>
    </source>
</evidence>
<evidence type="ECO:0000256" key="3">
    <source>
        <dbReference type="ARBA" id="ARBA00022692"/>
    </source>
</evidence>
<keyword evidence="6 9" id="KW-0472">Membrane</keyword>
<evidence type="ECO:0000256" key="7">
    <source>
        <dbReference type="ARBA" id="ARBA00023157"/>
    </source>
</evidence>
<dbReference type="InterPro" id="IPR013320">
    <property type="entry name" value="ConA-like_dom_sf"/>
</dbReference>